<comment type="caution">
    <text evidence="1">The sequence shown here is derived from an EMBL/GenBank/DDBJ whole genome shotgun (WGS) entry which is preliminary data.</text>
</comment>
<sequence length="170" mass="19663">MNSHHIDLHARTRGAFLEDRLDGRNVSLNGIREEAPKAASLAEKPKVFVIHNARCVSCGVPLTSMSPYPDTCERVICVGDRIRATADLHEKIAYLERELRKHSGNTPEVEFERDRTERVKERLKESCKKNGLKIYRLRVSISENEQLIDEWKRAYNNLWGRRHKGEENEG</sequence>
<evidence type="ECO:0000313" key="1">
    <source>
        <dbReference type="EMBL" id="OGF77887.1"/>
    </source>
</evidence>
<evidence type="ECO:0000313" key="2">
    <source>
        <dbReference type="Proteomes" id="UP000177723"/>
    </source>
</evidence>
<protein>
    <submittedName>
        <fullName evidence="1">Uncharacterized protein</fullName>
    </submittedName>
</protein>
<reference evidence="1 2" key="1">
    <citation type="journal article" date="2016" name="Nat. Commun.">
        <title>Thousands of microbial genomes shed light on interconnected biogeochemical processes in an aquifer system.</title>
        <authorList>
            <person name="Anantharaman K."/>
            <person name="Brown C.T."/>
            <person name="Hug L.A."/>
            <person name="Sharon I."/>
            <person name="Castelle C.J."/>
            <person name="Probst A.J."/>
            <person name="Thomas B.C."/>
            <person name="Singh A."/>
            <person name="Wilkins M.J."/>
            <person name="Karaoz U."/>
            <person name="Brodie E.L."/>
            <person name="Williams K.H."/>
            <person name="Hubbard S.S."/>
            <person name="Banfield J.F."/>
        </authorList>
    </citation>
    <scope>NUCLEOTIDE SEQUENCE [LARGE SCALE GENOMIC DNA]</scope>
</reference>
<dbReference type="AlphaFoldDB" id="A0A1F5WQM5"/>
<dbReference type="EMBL" id="MFHT01000010">
    <property type="protein sequence ID" value="OGF77887.1"/>
    <property type="molecule type" value="Genomic_DNA"/>
</dbReference>
<dbReference type="Proteomes" id="UP000177723">
    <property type="component" value="Unassembled WGS sequence"/>
</dbReference>
<organism evidence="1 2">
    <name type="scientific">Candidatus Giovannonibacteria bacterium RIFCSPHIGHO2_12_FULL_43_15</name>
    <dbReference type="NCBI Taxonomy" id="1798341"/>
    <lineage>
        <taxon>Bacteria</taxon>
        <taxon>Candidatus Giovannoniibacteriota</taxon>
    </lineage>
</organism>
<proteinExistence type="predicted"/>
<accession>A0A1F5WQM5</accession>
<gene>
    <name evidence="1" type="ORF">A3F23_02555</name>
</gene>
<name>A0A1F5WQM5_9BACT</name>